<reference evidence="1" key="1">
    <citation type="submission" date="2021-03" db="EMBL/GenBank/DDBJ databases">
        <title>Evolutionary priming and transition to the ectomycorrhizal habit in an iconic lineage of mushroom-forming fungi: is preadaptation a requirement?</title>
        <authorList>
            <consortium name="DOE Joint Genome Institute"/>
            <person name="Looney B.P."/>
            <person name="Miyauchi S."/>
            <person name="Morin E."/>
            <person name="Drula E."/>
            <person name="Courty P.E."/>
            <person name="Chicoki N."/>
            <person name="Fauchery L."/>
            <person name="Kohler A."/>
            <person name="Kuo A."/>
            <person name="LaButti K."/>
            <person name="Pangilinan J."/>
            <person name="Lipzen A."/>
            <person name="Riley R."/>
            <person name="Andreopoulos W."/>
            <person name="He G."/>
            <person name="Johnson J."/>
            <person name="Barry K.W."/>
            <person name="Grigoriev I.V."/>
            <person name="Nagy L."/>
            <person name="Hibbett D."/>
            <person name="Henrissat B."/>
            <person name="Matheny P.B."/>
            <person name="Labbe J."/>
            <person name="Martin A.F."/>
        </authorList>
    </citation>
    <scope>NUCLEOTIDE SEQUENCE</scope>
    <source>
        <strain evidence="1">BPL698</strain>
    </source>
</reference>
<dbReference type="EMBL" id="JAGFNK010001065">
    <property type="protein sequence ID" value="KAI9435371.1"/>
    <property type="molecule type" value="Genomic_DNA"/>
</dbReference>
<accession>A0ACC0TR81</accession>
<protein>
    <submittedName>
        <fullName evidence="1">Uncharacterized protein</fullName>
    </submittedName>
</protein>
<comment type="caution">
    <text evidence="1">The sequence shown here is derived from an EMBL/GenBank/DDBJ whole genome shotgun (WGS) entry which is preliminary data.</text>
</comment>
<name>A0ACC0TR81_9AGAM</name>
<keyword evidence="2" id="KW-1185">Reference proteome</keyword>
<evidence type="ECO:0000313" key="1">
    <source>
        <dbReference type="EMBL" id="KAI9435371.1"/>
    </source>
</evidence>
<evidence type="ECO:0000313" key="2">
    <source>
        <dbReference type="Proteomes" id="UP001207468"/>
    </source>
</evidence>
<proteinExistence type="predicted"/>
<sequence>MYPSQLRLLMASLYLHYPCLLLVALSASHILPAIIHFFSLPHDNENRLQPTPGAQRHFGSSTFFRGHGVGSMTPHSGNFLEQGPSVIWEKLVSLRQRTLSRSPVHPLPIMRTLLLGFTMLTNAGNEYSHLLKMLGIPPIADLPSQDTLQTSLALVLAPQSLARGIAAQLRHYPRELVDLPDRASAHNVRHALWRAGQGADVQALQHPPSRPSLAPRFDGLSETSRRASRTLWRQAKPVPVIWHGGGRRNRDGTERAREPGSKVHQDRFSPELEEPTTMISVGQAKARGRSRTPNTPKLLLKSRP</sequence>
<organism evidence="1 2">
    <name type="scientific">Russula earlei</name>
    <dbReference type="NCBI Taxonomy" id="71964"/>
    <lineage>
        <taxon>Eukaryota</taxon>
        <taxon>Fungi</taxon>
        <taxon>Dikarya</taxon>
        <taxon>Basidiomycota</taxon>
        <taxon>Agaricomycotina</taxon>
        <taxon>Agaricomycetes</taxon>
        <taxon>Russulales</taxon>
        <taxon>Russulaceae</taxon>
        <taxon>Russula</taxon>
    </lineage>
</organism>
<dbReference type="Proteomes" id="UP001207468">
    <property type="component" value="Unassembled WGS sequence"/>
</dbReference>
<gene>
    <name evidence="1" type="ORF">F5148DRAFT_1372058</name>
</gene>